<feature type="compositionally biased region" description="Gly residues" evidence="1">
    <location>
        <begin position="597"/>
        <end position="612"/>
    </location>
</feature>
<accession>A0ABD3RX96</accession>
<reference evidence="3 4" key="1">
    <citation type="submission" date="2024-10" db="EMBL/GenBank/DDBJ databases">
        <title>Updated reference genomes for cyclostephanoid diatoms.</title>
        <authorList>
            <person name="Roberts W.R."/>
            <person name="Alverson A.J."/>
        </authorList>
    </citation>
    <scope>NUCLEOTIDE SEQUENCE [LARGE SCALE GENOMIC DNA]</scope>
    <source>
        <strain evidence="3 4">AJA228-03</strain>
    </source>
</reference>
<comment type="caution">
    <text evidence="3">The sequence shown here is derived from an EMBL/GenBank/DDBJ whole genome shotgun (WGS) entry which is preliminary data.</text>
</comment>
<keyword evidence="2" id="KW-0732">Signal</keyword>
<feature type="chain" id="PRO_5044884356" evidence="2">
    <location>
        <begin position="16"/>
        <end position="721"/>
    </location>
</feature>
<keyword evidence="4" id="KW-1185">Reference proteome</keyword>
<evidence type="ECO:0000256" key="1">
    <source>
        <dbReference type="SAM" id="MobiDB-lite"/>
    </source>
</evidence>
<proteinExistence type="predicted"/>
<feature type="compositionally biased region" description="Acidic residues" evidence="1">
    <location>
        <begin position="274"/>
        <end position="285"/>
    </location>
</feature>
<sequence length="721" mass="79209">MVAPLLILISTSALAIPELHHARAFAFSPPRRISHSPMSSPPSSSSSSSFSPAVVPIKRRPGARTISTWKASAGSDDSYERDDEMRRRIRSDVIGSSDDYVVDESRGARRTFRDVDVAGVSVSPFGFLALLRSSSSSSSYRRHRAASSSVDPEDDEYRDVGDDDDAAVVAFPIFLTSPPPPPIVPSSPIDGDVAYSSSSSSSSSLPPPLYDRDDTMPSLFSWAFANQQQDESTANSPEALTFLQLLNGVDMANVLPPDALDRACAYYAFSLLEKEEEEEEGEEEEGRGGGRHATDDDDIIAEVEDELGLDEATTTIDDFEYYDVDYDGPRGDDGGEKSEFEDVLDYVRSAVSRTLPPDAGGYINASPNERARARLPRVWLRGVRLEEVIPYEALADDYVDEDGERGSMMSHAMETNNIGRFPIRFVLECSVDGCTKILEIPLFAIPSSSASTYLEKRHLRNEVEISSDILQELSRYYNIETSASFIALSLFYRYTKSGIVSAAARSTYEIPTLRVSIRLLQILEEMQRHQDRNIMTNDDDAIVVDTTSTTRYCWVIPASDSDRDREGKRDDGIIDSIILNNGLPLYRPLSRIQNEGTLGGSDGGSDGGGAGSGTDKKLSLTFEQQAKQIQLQSAWKIATQKDDAGALGRIREAMEELKKEVMMMGVGGGKDDEGAGENSTLMMIRRAMMSHSEDEEEVVGLMSDLEEAAMLKLDIDFGDEV</sequence>
<evidence type="ECO:0000313" key="4">
    <source>
        <dbReference type="Proteomes" id="UP001530377"/>
    </source>
</evidence>
<protein>
    <submittedName>
        <fullName evidence="3">Uncharacterized protein</fullName>
    </submittedName>
</protein>
<organism evidence="3 4">
    <name type="scientific">Cyclostephanos tholiformis</name>
    <dbReference type="NCBI Taxonomy" id="382380"/>
    <lineage>
        <taxon>Eukaryota</taxon>
        <taxon>Sar</taxon>
        <taxon>Stramenopiles</taxon>
        <taxon>Ochrophyta</taxon>
        <taxon>Bacillariophyta</taxon>
        <taxon>Coscinodiscophyceae</taxon>
        <taxon>Thalassiosirophycidae</taxon>
        <taxon>Stephanodiscales</taxon>
        <taxon>Stephanodiscaceae</taxon>
        <taxon>Cyclostephanos</taxon>
    </lineage>
</organism>
<dbReference type="AlphaFoldDB" id="A0ABD3RX96"/>
<dbReference type="EMBL" id="JALLPB020000129">
    <property type="protein sequence ID" value="KAL3816845.1"/>
    <property type="molecule type" value="Genomic_DNA"/>
</dbReference>
<feature type="signal peptide" evidence="2">
    <location>
        <begin position="1"/>
        <end position="15"/>
    </location>
</feature>
<feature type="compositionally biased region" description="Low complexity" evidence="1">
    <location>
        <begin position="31"/>
        <end position="52"/>
    </location>
</feature>
<evidence type="ECO:0000256" key="2">
    <source>
        <dbReference type="SAM" id="SignalP"/>
    </source>
</evidence>
<evidence type="ECO:0000313" key="3">
    <source>
        <dbReference type="EMBL" id="KAL3816845.1"/>
    </source>
</evidence>
<name>A0ABD3RX96_9STRA</name>
<feature type="region of interest" description="Disordered" evidence="1">
    <location>
        <begin position="31"/>
        <end position="54"/>
    </location>
</feature>
<feature type="region of interest" description="Disordered" evidence="1">
    <location>
        <begin position="274"/>
        <end position="296"/>
    </location>
</feature>
<gene>
    <name evidence="3" type="ORF">ACHAXA_005123</name>
</gene>
<dbReference type="Proteomes" id="UP001530377">
    <property type="component" value="Unassembled WGS sequence"/>
</dbReference>
<feature type="region of interest" description="Disordered" evidence="1">
    <location>
        <begin position="594"/>
        <end position="616"/>
    </location>
</feature>
<feature type="region of interest" description="Disordered" evidence="1">
    <location>
        <begin position="180"/>
        <end position="210"/>
    </location>
</feature>